<evidence type="ECO:0000256" key="2">
    <source>
        <dbReference type="ARBA" id="ARBA00023002"/>
    </source>
</evidence>
<proteinExistence type="inferred from homology"/>
<dbReference type="EMBL" id="CP090170">
    <property type="protein sequence ID" value="UJO20502.1"/>
    <property type="molecule type" value="Genomic_DNA"/>
</dbReference>
<keyword evidence="5" id="KW-1185">Reference proteome</keyword>
<accession>A0A9Q8US84</accession>
<dbReference type="RefSeq" id="XP_047764868.1">
    <property type="nucleotide sequence ID" value="XM_047910542.1"/>
</dbReference>
<dbReference type="Proteomes" id="UP000756132">
    <property type="component" value="Chromosome 8"/>
</dbReference>
<protein>
    <submittedName>
        <fullName evidence="4">Uncharacterized protein</fullName>
    </submittedName>
</protein>
<dbReference type="PANTHER" id="PTHR43669">
    <property type="entry name" value="5-KETO-D-GLUCONATE 5-REDUCTASE"/>
    <property type="match status" value="1"/>
</dbReference>
<evidence type="ECO:0000313" key="5">
    <source>
        <dbReference type="Proteomes" id="UP000756132"/>
    </source>
</evidence>
<comment type="similarity">
    <text evidence="1">Belongs to the short-chain dehydrogenases/reductases (SDR) family.</text>
</comment>
<evidence type="ECO:0000256" key="3">
    <source>
        <dbReference type="SAM" id="Coils"/>
    </source>
</evidence>
<dbReference type="OrthoDB" id="5336600at2759"/>
<dbReference type="OMA" id="LFAQRHF"/>
<dbReference type="PANTHER" id="PTHR43669:SF3">
    <property type="entry name" value="ALCOHOL DEHYDROGENASE, PUTATIVE (AFU_ORTHOLOGUE AFUA_3G03445)-RELATED"/>
    <property type="match status" value="1"/>
</dbReference>
<keyword evidence="2" id="KW-0560">Oxidoreductase</keyword>
<gene>
    <name evidence="4" type="ORF">CLAFUR5_11394</name>
</gene>
<dbReference type="Pfam" id="PF00106">
    <property type="entry name" value="adh_short"/>
    <property type="match status" value="1"/>
</dbReference>
<dbReference type="SUPFAM" id="SSF51735">
    <property type="entry name" value="NAD(P)-binding Rossmann-fold domains"/>
    <property type="match status" value="1"/>
</dbReference>
<feature type="coiled-coil region" evidence="3">
    <location>
        <begin position="32"/>
        <end position="59"/>
    </location>
</feature>
<name>A0A9Q8US84_PASFU</name>
<dbReference type="InterPro" id="IPR002347">
    <property type="entry name" value="SDR_fam"/>
</dbReference>
<dbReference type="GeneID" id="71991272"/>
<dbReference type="GO" id="GO:0016491">
    <property type="term" value="F:oxidoreductase activity"/>
    <property type="evidence" value="ECO:0007669"/>
    <property type="project" value="UniProtKB-KW"/>
</dbReference>
<evidence type="ECO:0000256" key="1">
    <source>
        <dbReference type="ARBA" id="ARBA00006484"/>
    </source>
</evidence>
<sequence>MSSAPVLVVLGSGPGIGISTAKLFAQRHFGQIALVSRNAERLENDKKEVEQAGKEAGKHVEVHTLPTNIGDLDQLPATLAKIQKLGPLGCVFYNAARIRSSDILMTPVEELEEDFKVA</sequence>
<dbReference type="KEGG" id="ffu:CLAFUR5_11394"/>
<organism evidence="4 5">
    <name type="scientific">Passalora fulva</name>
    <name type="common">Tomato leaf mold</name>
    <name type="synonym">Cladosporium fulvum</name>
    <dbReference type="NCBI Taxonomy" id="5499"/>
    <lineage>
        <taxon>Eukaryota</taxon>
        <taxon>Fungi</taxon>
        <taxon>Dikarya</taxon>
        <taxon>Ascomycota</taxon>
        <taxon>Pezizomycotina</taxon>
        <taxon>Dothideomycetes</taxon>
        <taxon>Dothideomycetidae</taxon>
        <taxon>Mycosphaerellales</taxon>
        <taxon>Mycosphaerellaceae</taxon>
        <taxon>Fulvia</taxon>
    </lineage>
</organism>
<dbReference type="InterPro" id="IPR036291">
    <property type="entry name" value="NAD(P)-bd_dom_sf"/>
</dbReference>
<reference evidence="4" key="2">
    <citation type="journal article" date="2022" name="Microb. Genom.">
        <title>A chromosome-scale genome assembly of the tomato pathogen Cladosporium fulvum reveals a compartmentalized genome architecture and the presence of a dispensable chromosome.</title>
        <authorList>
            <person name="Zaccaron A.Z."/>
            <person name="Chen L.H."/>
            <person name="Samaras A."/>
            <person name="Stergiopoulos I."/>
        </authorList>
    </citation>
    <scope>NUCLEOTIDE SEQUENCE</scope>
    <source>
        <strain evidence="4">Race5_Kim</strain>
    </source>
</reference>
<dbReference type="AlphaFoldDB" id="A0A9Q8US84"/>
<keyword evidence="3" id="KW-0175">Coiled coil</keyword>
<evidence type="ECO:0000313" key="4">
    <source>
        <dbReference type="EMBL" id="UJO20502.1"/>
    </source>
</evidence>
<dbReference type="Gene3D" id="3.40.50.720">
    <property type="entry name" value="NAD(P)-binding Rossmann-like Domain"/>
    <property type="match status" value="1"/>
</dbReference>
<reference evidence="4" key="1">
    <citation type="submission" date="2021-12" db="EMBL/GenBank/DDBJ databases">
        <authorList>
            <person name="Zaccaron A."/>
            <person name="Stergiopoulos I."/>
        </authorList>
    </citation>
    <scope>NUCLEOTIDE SEQUENCE</scope>
    <source>
        <strain evidence="4">Race5_Kim</strain>
    </source>
</reference>